<dbReference type="PANTHER" id="PTHR47307:SF1">
    <property type="entry name" value="GLUTATHIONE-REGULATED POTASSIUM-EFFLUX SYSTEM ANCILLARY PROTEIN KEFG"/>
    <property type="match status" value="1"/>
</dbReference>
<keyword evidence="1" id="KW-0560">Oxidoreductase</keyword>
<accession>A0A229P473</accession>
<evidence type="ECO:0000259" key="2">
    <source>
        <dbReference type="Pfam" id="PF02525"/>
    </source>
</evidence>
<dbReference type="EMBL" id="NMUQ01000001">
    <property type="protein sequence ID" value="OXM17063.1"/>
    <property type="molecule type" value="Genomic_DNA"/>
</dbReference>
<evidence type="ECO:0000313" key="3">
    <source>
        <dbReference type="EMBL" id="OXM17063.1"/>
    </source>
</evidence>
<dbReference type="Gene3D" id="3.40.50.360">
    <property type="match status" value="1"/>
</dbReference>
<sequence>MKTLVIVTHPNMETSIVNKRWVEELRKYPDKYTVHELYKAYPDGKIDVKKEQELVEAHGNLVFQFPVYWWSSPPLLKQWFDEVFTHGWAYGSKAEALINKKTALALTAGGTEHDFSAEGSLGKTLDQFLVPLETSFSFCKADYRSFYAFYGAEHYLADNSDLPLLLDRSAQGYVEFLNNL</sequence>
<evidence type="ECO:0000313" key="4">
    <source>
        <dbReference type="Proteomes" id="UP000215145"/>
    </source>
</evidence>
<proteinExistence type="predicted"/>
<gene>
    <name evidence="3" type="ORF">CGZ75_10670</name>
</gene>
<dbReference type="GO" id="GO:0003955">
    <property type="term" value="F:NAD(P)H dehydrogenase (quinone) activity"/>
    <property type="evidence" value="ECO:0007669"/>
    <property type="project" value="TreeGrafter"/>
</dbReference>
<dbReference type="GO" id="GO:0010181">
    <property type="term" value="F:FMN binding"/>
    <property type="evidence" value="ECO:0007669"/>
    <property type="project" value="TreeGrafter"/>
</dbReference>
<dbReference type="InterPro" id="IPR003680">
    <property type="entry name" value="Flavodoxin_fold"/>
</dbReference>
<reference evidence="3 4" key="1">
    <citation type="submission" date="2017-07" db="EMBL/GenBank/DDBJ databases">
        <title>Paenibacillus herberti R33 genome sequencing and assembly.</title>
        <authorList>
            <person name="Su W."/>
        </authorList>
    </citation>
    <scope>NUCLEOTIDE SEQUENCE [LARGE SCALE GENOMIC DNA]</scope>
    <source>
        <strain evidence="3 4">R33</strain>
    </source>
</reference>
<dbReference type="AlphaFoldDB" id="A0A229P473"/>
<evidence type="ECO:0000256" key="1">
    <source>
        <dbReference type="ARBA" id="ARBA00023002"/>
    </source>
</evidence>
<dbReference type="OrthoDB" id="9798454at2"/>
<dbReference type="PANTHER" id="PTHR47307">
    <property type="entry name" value="GLUTATHIONE-REGULATED POTASSIUM-EFFLUX SYSTEM ANCILLARY PROTEIN KEFG"/>
    <property type="match status" value="1"/>
</dbReference>
<dbReference type="SUPFAM" id="SSF52218">
    <property type="entry name" value="Flavoproteins"/>
    <property type="match status" value="1"/>
</dbReference>
<dbReference type="InterPro" id="IPR046980">
    <property type="entry name" value="KefG/KefF"/>
</dbReference>
<dbReference type="Proteomes" id="UP000215145">
    <property type="component" value="Unassembled WGS sequence"/>
</dbReference>
<feature type="domain" description="Flavodoxin-like fold" evidence="2">
    <location>
        <begin position="1"/>
        <end position="157"/>
    </location>
</feature>
<dbReference type="InterPro" id="IPR029039">
    <property type="entry name" value="Flavoprotein-like_sf"/>
</dbReference>
<comment type="caution">
    <text evidence="3">The sequence shown here is derived from an EMBL/GenBank/DDBJ whole genome shotgun (WGS) entry which is preliminary data.</text>
</comment>
<keyword evidence="4" id="KW-1185">Reference proteome</keyword>
<dbReference type="GO" id="GO:0009055">
    <property type="term" value="F:electron transfer activity"/>
    <property type="evidence" value="ECO:0007669"/>
    <property type="project" value="TreeGrafter"/>
</dbReference>
<dbReference type="RefSeq" id="WP_089524140.1">
    <property type="nucleotide sequence ID" value="NZ_NMUQ01000001.1"/>
</dbReference>
<organism evidence="3 4">
    <name type="scientific">Paenibacillus herberti</name>
    <dbReference type="NCBI Taxonomy" id="1619309"/>
    <lineage>
        <taxon>Bacteria</taxon>
        <taxon>Bacillati</taxon>
        <taxon>Bacillota</taxon>
        <taxon>Bacilli</taxon>
        <taxon>Bacillales</taxon>
        <taxon>Paenibacillaceae</taxon>
        <taxon>Paenibacillus</taxon>
    </lineage>
</organism>
<dbReference type="Pfam" id="PF02525">
    <property type="entry name" value="Flavodoxin_2"/>
    <property type="match status" value="1"/>
</dbReference>
<name>A0A229P473_9BACL</name>
<protein>
    <recommendedName>
        <fullName evidence="2">Flavodoxin-like fold domain-containing protein</fullName>
    </recommendedName>
</protein>